<name>A0A6A2Z5Y4_HIBSY</name>
<feature type="compositionally biased region" description="Polar residues" evidence="1">
    <location>
        <begin position="76"/>
        <end position="94"/>
    </location>
</feature>
<proteinExistence type="predicted"/>
<keyword evidence="3" id="KW-1185">Reference proteome</keyword>
<evidence type="ECO:0000313" key="3">
    <source>
        <dbReference type="Proteomes" id="UP000436088"/>
    </source>
</evidence>
<reference evidence="2" key="1">
    <citation type="submission" date="2019-09" db="EMBL/GenBank/DDBJ databases">
        <title>Draft genome information of white flower Hibiscus syriacus.</title>
        <authorList>
            <person name="Kim Y.-M."/>
        </authorList>
    </citation>
    <scope>NUCLEOTIDE SEQUENCE [LARGE SCALE GENOMIC DNA]</scope>
    <source>
        <strain evidence="2">YM2019G1</strain>
    </source>
</reference>
<dbReference type="Proteomes" id="UP000436088">
    <property type="component" value="Unassembled WGS sequence"/>
</dbReference>
<evidence type="ECO:0000256" key="1">
    <source>
        <dbReference type="SAM" id="MobiDB-lite"/>
    </source>
</evidence>
<feature type="region of interest" description="Disordered" evidence="1">
    <location>
        <begin position="76"/>
        <end position="95"/>
    </location>
</feature>
<accession>A0A6A2Z5Y4</accession>
<evidence type="ECO:0000313" key="2">
    <source>
        <dbReference type="EMBL" id="KAE8686525.1"/>
    </source>
</evidence>
<feature type="compositionally biased region" description="Basic and acidic residues" evidence="1">
    <location>
        <begin position="133"/>
        <end position="151"/>
    </location>
</feature>
<protein>
    <submittedName>
        <fullName evidence="2">Uncharacterized protein</fullName>
    </submittedName>
</protein>
<gene>
    <name evidence="2" type="ORF">F3Y22_tig00111059pilonHSYRG00176</name>
</gene>
<dbReference type="EMBL" id="VEPZ02001215">
    <property type="protein sequence ID" value="KAE8686525.1"/>
    <property type="molecule type" value="Genomic_DNA"/>
</dbReference>
<organism evidence="2 3">
    <name type="scientific">Hibiscus syriacus</name>
    <name type="common">Rose of Sharon</name>
    <dbReference type="NCBI Taxonomy" id="106335"/>
    <lineage>
        <taxon>Eukaryota</taxon>
        <taxon>Viridiplantae</taxon>
        <taxon>Streptophyta</taxon>
        <taxon>Embryophyta</taxon>
        <taxon>Tracheophyta</taxon>
        <taxon>Spermatophyta</taxon>
        <taxon>Magnoliopsida</taxon>
        <taxon>eudicotyledons</taxon>
        <taxon>Gunneridae</taxon>
        <taxon>Pentapetalae</taxon>
        <taxon>rosids</taxon>
        <taxon>malvids</taxon>
        <taxon>Malvales</taxon>
        <taxon>Malvaceae</taxon>
        <taxon>Malvoideae</taxon>
        <taxon>Hibiscus</taxon>
    </lineage>
</organism>
<sequence length="151" mass="17416">MNSDGDYIMVVFKTFQQLSRVSGFQKEEEEEEENDKRVDRRFVECARASGLEQCGYQQRGVRRCKLLKDSWCNLDSGSVNQLSESDGSKENQSPVWIKSPISFKSTASLVKPYSKNVTRNPKEPFSIKSKGGVYREEDKMRDEKKMLGNKR</sequence>
<feature type="region of interest" description="Disordered" evidence="1">
    <location>
        <begin position="114"/>
        <end position="151"/>
    </location>
</feature>
<comment type="caution">
    <text evidence="2">The sequence shown here is derived from an EMBL/GenBank/DDBJ whole genome shotgun (WGS) entry which is preliminary data.</text>
</comment>
<dbReference type="AlphaFoldDB" id="A0A6A2Z5Y4"/>